<proteinExistence type="predicted"/>
<keyword evidence="1" id="KW-0812">Transmembrane</keyword>
<comment type="caution">
    <text evidence="3">The sequence shown here is derived from an EMBL/GenBank/DDBJ whole genome shotgun (WGS) entry which is preliminary data.</text>
</comment>
<dbReference type="InterPro" id="IPR019692">
    <property type="entry name" value="CFP-6_PH"/>
</dbReference>
<evidence type="ECO:0000313" key="3">
    <source>
        <dbReference type="EMBL" id="MFD0921758.1"/>
    </source>
</evidence>
<protein>
    <submittedName>
        <fullName evidence="3">PH domain-containing protein</fullName>
    </submittedName>
</protein>
<organism evidence="3 4">
    <name type="scientific">Saccharopolyspora rosea</name>
    <dbReference type="NCBI Taxonomy" id="524884"/>
    <lineage>
        <taxon>Bacteria</taxon>
        <taxon>Bacillati</taxon>
        <taxon>Actinomycetota</taxon>
        <taxon>Actinomycetes</taxon>
        <taxon>Pseudonocardiales</taxon>
        <taxon>Pseudonocardiaceae</taxon>
        <taxon>Saccharopolyspora</taxon>
    </lineage>
</organism>
<evidence type="ECO:0000256" key="1">
    <source>
        <dbReference type="SAM" id="Phobius"/>
    </source>
</evidence>
<keyword evidence="1" id="KW-0472">Membrane</keyword>
<dbReference type="Proteomes" id="UP001597018">
    <property type="component" value="Unassembled WGS sequence"/>
</dbReference>
<evidence type="ECO:0000259" key="2">
    <source>
        <dbReference type="Pfam" id="PF10756"/>
    </source>
</evidence>
<dbReference type="Pfam" id="PF10756">
    <property type="entry name" value="bPH_6"/>
    <property type="match status" value="1"/>
</dbReference>
<name>A0ABW3FV51_9PSEU</name>
<dbReference type="RefSeq" id="WP_263250293.1">
    <property type="nucleotide sequence ID" value="NZ_BAABLT010000040.1"/>
</dbReference>
<keyword evidence="1" id="KW-1133">Transmembrane helix</keyword>
<sequence>MVVFGWLLAAASVAWWVAATGPTDHLFIGVFAVAVIAASTFASACRPRLRADDEGITVRGLRGSRHWPWRAVAVRVQHSRRFGREVAMLELDADVAGFVVLGRFDLGADPHDVAAVLDALRREPPARN</sequence>
<accession>A0ABW3FV51</accession>
<gene>
    <name evidence="3" type="ORF">ACFQ16_18600</name>
</gene>
<feature type="transmembrane region" description="Helical" evidence="1">
    <location>
        <begin position="29"/>
        <end position="45"/>
    </location>
</feature>
<keyword evidence="4" id="KW-1185">Reference proteome</keyword>
<evidence type="ECO:0000313" key="4">
    <source>
        <dbReference type="Proteomes" id="UP001597018"/>
    </source>
</evidence>
<dbReference type="EMBL" id="JBHTIW010000015">
    <property type="protein sequence ID" value="MFD0921758.1"/>
    <property type="molecule type" value="Genomic_DNA"/>
</dbReference>
<reference evidence="4" key="1">
    <citation type="journal article" date="2019" name="Int. J. Syst. Evol. Microbiol.">
        <title>The Global Catalogue of Microorganisms (GCM) 10K type strain sequencing project: providing services to taxonomists for standard genome sequencing and annotation.</title>
        <authorList>
            <consortium name="The Broad Institute Genomics Platform"/>
            <consortium name="The Broad Institute Genome Sequencing Center for Infectious Disease"/>
            <person name="Wu L."/>
            <person name="Ma J."/>
        </authorList>
    </citation>
    <scope>NUCLEOTIDE SEQUENCE [LARGE SCALE GENOMIC DNA]</scope>
    <source>
        <strain evidence="4">CCUG 56401</strain>
    </source>
</reference>
<feature type="domain" description="Low molecular weight protein antigen 6 PH" evidence="2">
    <location>
        <begin position="46"/>
        <end position="122"/>
    </location>
</feature>